<evidence type="ECO:0000259" key="4">
    <source>
        <dbReference type="Pfam" id="PF25390"/>
    </source>
</evidence>
<keyword evidence="1" id="KW-0677">Repeat</keyword>
<dbReference type="PROSITE" id="PS00626">
    <property type="entry name" value="RCC1_2"/>
    <property type="match status" value="2"/>
</dbReference>
<dbReference type="Pfam" id="PF25390">
    <property type="entry name" value="WD40_RLD"/>
    <property type="match status" value="1"/>
</dbReference>
<dbReference type="Proteomes" id="UP001164746">
    <property type="component" value="Chromosome 3"/>
</dbReference>
<evidence type="ECO:0000313" key="5">
    <source>
        <dbReference type="EMBL" id="WAR01011.1"/>
    </source>
</evidence>
<reference evidence="5" key="1">
    <citation type="submission" date="2022-11" db="EMBL/GenBank/DDBJ databases">
        <title>Centuries of genome instability and evolution in soft-shell clam transmissible cancer (bioRxiv).</title>
        <authorList>
            <person name="Hart S.F.M."/>
            <person name="Yonemitsu M.A."/>
            <person name="Giersch R.M."/>
            <person name="Beal B.F."/>
            <person name="Arriagada G."/>
            <person name="Davis B.W."/>
            <person name="Ostrander E.A."/>
            <person name="Goff S.P."/>
            <person name="Metzger M.J."/>
        </authorList>
    </citation>
    <scope>NUCLEOTIDE SEQUENCE</scope>
    <source>
        <strain evidence="5">MELC-2E11</strain>
        <tissue evidence="5">Siphon/mantle</tissue>
    </source>
</reference>
<dbReference type="PANTHER" id="PTHR45622">
    <property type="entry name" value="UBIQUITIN-PROTEIN LIGASE E3A-RELATED"/>
    <property type="match status" value="1"/>
</dbReference>
<dbReference type="SUPFAM" id="SSF50985">
    <property type="entry name" value="RCC1/BLIP-II"/>
    <property type="match status" value="2"/>
</dbReference>
<evidence type="ECO:0000256" key="2">
    <source>
        <dbReference type="PROSITE-ProRule" id="PRU00235"/>
    </source>
</evidence>
<dbReference type="EMBL" id="CP111014">
    <property type="protein sequence ID" value="WAR01011.1"/>
    <property type="molecule type" value="Genomic_DNA"/>
</dbReference>
<organism evidence="5 6">
    <name type="scientific">Mya arenaria</name>
    <name type="common">Soft-shell clam</name>
    <dbReference type="NCBI Taxonomy" id="6604"/>
    <lineage>
        <taxon>Eukaryota</taxon>
        <taxon>Metazoa</taxon>
        <taxon>Spiralia</taxon>
        <taxon>Lophotrochozoa</taxon>
        <taxon>Mollusca</taxon>
        <taxon>Bivalvia</taxon>
        <taxon>Autobranchia</taxon>
        <taxon>Heteroconchia</taxon>
        <taxon>Euheterodonta</taxon>
        <taxon>Imparidentia</taxon>
        <taxon>Neoheterodontei</taxon>
        <taxon>Myida</taxon>
        <taxon>Myoidea</taxon>
        <taxon>Myidae</taxon>
        <taxon>Mya</taxon>
    </lineage>
</organism>
<accession>A0ABY7DWD6</accession>
<feature type="repeat" description="RCC1" evidence="2">
    <location>
        <begin position="393"/>
        <end position="446"/>
    </location>
</feature>
<dbReference type="Pfam" id="PF00415">
    <property type="entry name" value="RCC1"/>
    <property type="match status" value="2"/>
</dbReference>
<feature type="compositionally biased region" description="Polar residues" evidence="3">
    <location>
        <begin position="1005"/>
        <end position="1017"/>
    </location>
</feature>
<feature type="repeat" description="RCC1" evidence="2">
    <location>
        <begin position="111"/>
        <end position="166"/>
    </location>
</feature>
<feature type="compositionally biased region" description="Low complexity" evidence="3">
    <location>
        <begin position="575"/>
        <end position="588"/>
    </location>
</feature>
<sequence length="1054" mass="116395">MPTQHDHNTYSSLNKKRKCSVYKCICHSNLNISSAEEMTGQARLDVVHIREDATGHLLCWGSGEFGQHGHGYRKEVIFFDGAVEKFCGAPEGCVKHMACGASHTAIVTHSNDLYVWGNGNSGQLGSNDLGTKPEPQYVQLPLGSAPGSGIVGVACGGRHSMVWTDAGQVFTFGNNFNAQLGYDFREKKYKDTQSTFWENNDDQEENNVTQPTLLKSLQHRPVVQVACGSKHSVFRFRDGGIACCGDNSYGQVGCGTRDDALAPRILGGDLAQGVKMVATGAHHSLAITVSGEVYVWGYSRACGSRDEDILAARKCPTHHNNIVGVAGGGMHSMALSANGSVYTWGGGADGQLGHGEKVRFLSRPRRVRDRHVVNRCIQIAAGENFSAAVTEKGLLYMWGKNSHTIMSDKPTSHKVLLPHGVNKNFRGGRISAVVCGSWHALALIGRPVMLERNTNEISDESSDEVVKIEEEDLDEMDVDAVADSNSDEELVGTYRRETSRLEREKTTVSLADFYAPTPDPKTLRSPSPELFFPKEDDDDVDRINSTRSAATMIVRVPSQPLLTYADAGTSPMTLTTASTNSSSVTTSSRVPSPISELPRNKIEKLQRKLSRPEKKFREFDPMKFERDKLRSSKSPVSEVVQLSRSSADSFILPREPTGLSKKHVDFSEMEEIRLKGPKSPEKLSRQSRHRESREASPTRTRHKDSLSPFKDHMRDLNHSRSRHRFLDSQLSHKSDSAILMESPLFRGSRSTAMTELLSRPSPDTPLALVDDRHYKHHVPKHQARKYKTGTLTETNFGISKSQTVVAPLHGEIGEQADRLAQLRRYAATHNPQVSSRPSPDRLRPIKNRQVSIPGGRAESPGDERGQLFVGKSGGGTSKDKSGFSSGSLWKERDDMDRLGQRKIAAAGIVKMYLTRNEVVGTMDNPLYTSLSDGRGHSDPLLDSDSLTVQPLMKRVKHTERHIKPIGIELPTIAINHTPNAANMLSTRTLPEKRTFEREELDLTLGNSTSRGISQESAGESRVKQRNDEQVNNVNSCNDKDIQLCEWTPKVISIL</sequence>
<proteinExistence type="predicted"/>
<feature type="repeat" description="RCC1" evidence="2">
    <location>
        <begin position="239"/>
        <end position="290"/>
    </location>
</feature>
<evidence type="ECO:0000313" key="6">
    <source>
        <dbReference type="Proteomes" id="UP001164746"/>
    </source>
</evidence>
<feature type="region of interest" description="Disordered" evidence="3">
    <location>
        <begin position="828"/>
        <end position="888"/>
    </location>
</feature>
<dbReference type="InterPro" id="IPR000408">
    <property type="entry name" value="Reg_chr_condens"/>
</dbReference>
<evidence type="ECO:0000256" key="3">
    <source>
        <dbReference type="SAM" id="MobiDB-lite"/>
    </source>
</evidence>
<feature type="repeat" description="RCC1" evidence="2">
    <location>
        <begin position="55"/>
        <end position="110"/>
    </location>
</feature>
<evidence type="ECO:0000256" key="1">
    <source>
        <dbReference type="ARBA" id="ARBA00022737"/>
    </source>
</evidence>
<feature type="region of interest" description="Disordered" evidence="3">
    <location>
        <begin position="670"/>
        <end position="720"/>
    </location>
</feature>
<feature type="region of interest" description="Disordered" evidence="3">
    <location>
        <begin position="1005"/>
        <end position="1026"/>
    </location>
</feature>
<feature type="region of interest" description="Disordered" evidence="3">
    <location>
        <begin position="513"/>
        <end position="537"/>
    </location>
</feature>
<dbReference type="Gene3D" id="2.130.10.30">
    <property type="entry name" value="Regulator of chromosome condensation 1/beta-lactamase-inhibitor protein II"/>
    <property type="match status" value="2"/>
</dbReference>
<dbReference type="InterPro" id="IPR051709">
    <property type="entry name" value="Ub-ligase/GTPase-reg"/>
</dbReference>
<feature type="compositionally biased region" description="Basic and acidic residues" evidence="3">
    <location>
        <begin position="670"/>
        <end position="696"/>
    </location>
</feature>
<feature type="compositionally biased region" description="Basic and acidic residues" evidence="3">
    <location>
        <begin position="703"/>
        <end position="720"/>
    </location>
</feature>
<feature type="repeat" description="RCC1" evidence="2">
    <location>
        <begin position="167"/>
        <end position="238"/>
    </location>
</feature>
<dbReference type="PROSITE" id="PS50012">
    <property type="entry name" value="RCC1_3"/>
    <property type="match status" value="7"/>
</dbReference>
<protein>
    <submittedName>
        <fullName evidence="5">HERC3-like protein</fullName>
    </submittedName>
</protein>
<keyword evidence="6" id="KW-1185">Reference proteome</keyword>
<name>A0ABY7DWD6_MYAAR</name>
<feature type="domain" description="RCC1-like" evidence="4">
    <location>
        <begin position="53"/>
        <end position="300"/>
    </location>
</feature>
<feature type="region of interest" description="Disordered" evidence="3">
    <location>
        <begin position="575"/>
        <end position="595"/>
    </location>
</feature>
<dbReference type="PANTHER" id="PTHR45622:SF70">
    <property type="entry name" value="SECRETION-REGULATING GUANINE NUCLEOTIDE EXCHANGE FACTOR"/>
    <property type="match status" value="1"/>
</dbReference>
<feature type="repeat" description="RCC1" evidence="2">
    <location>
        <begin position="339"/>
        <end position="392"/>
    </location>
</feature>
<feature type="repeat" description="RCC1" evidence="2">
    <location>
        <begin position="291"/>
        <end position="338"/>
    </location>
</feature>
<dbReference type="PRINTS" id="PR00633">
    <property type="entry name" value="RCCNDNSATION"/>
</dbReference>
<dbReference type="InterPro" id="IPR009091">
    <property type="entry name" value="RCC1/BLIP-II"/>
</dbReference>
<gene>
    <name evidence="5" type="ORF">MAR_025383</name>
</gene>
<dbReference type="InterPro" id="IPR058923">
    <property type="entry name" value="RCC1-like_dom"/>
</dbReference>